<dbReference type="AlphaFoldDB" id="A0A2P2JR90"/>
<feature type="domain" description="SS18 N-terminal" evidence="3">
    <location>
        <begin position="18"/>
        <end position="75"/>
    </location>
</feature>
<protein>
    <submittedName>
        <fullName evidence="4">Uncharacterized protein MANES_05G018100</fullName>
    </submittedName>
</protein>
<organism evidence="4">
    <name type="scientific">Rhizophora mucronata</name>
    <name type="common">Asiatic mangrove</name>
    <dbReference type="NCBI Taxonomy" id="61149"/>
    <lineage>
        <taxon>Eukaryota</taxon>
        <taxon>Viridiplantae</taxon>
        <taxon>Streptophyta</taxon>
        <taxon>Embryophyta</taxon>
        <taxon>Tracheophyta</taxon>
        <taxon>Spermatophyta</taxon>
        <taxon>Magnoliopsida</taxon>
        <taxon>eudicotyledons</taxon>
        <taxon>Gunneridae</taxon>
        <taxon>Pentapetalae</taxon>
        <taxon>rosids</taxon>
        <taxon>fabids</taxon>
        <taxon>Malpighiales</taxon>
        <taxon>Rhizophoraceae</taxon>
        <taxon>Rhizophora</taxon>
    </lineage>
</organism>
<feature type="compositionally biased region" description="Gly residues" evidence="2">
    <location>
        <begin position="187"/>
        <end position="208"/>
    </location>
</feature>
<evidence type="ECO:0000313" key="4">
    <source>
        <dbReference type="EMBL" id="MBW95991.1"/>
    </source>
</evidence>
<dbReference type="Pfam" id="PF05030">
    <property type="entry name" value="SSXT"/>
    <property type="match status" value="1"/>
</dbReference>
<dbReference type="EMBL" id="GGEC01015508">
    <property type="protein sequence ID" value="MBW95991.1"/>
    <property type="molecule type" value="Transcribed_RNA"/>
</dbReference>
<evidence type="ECO:0000256" key="2">
    <source>
        <dbReference type="SAM" id="MobiDB-lite"/>
    </source>
</evidence>
<name>A0A2P2JR90_RHIMU</name>
<dbReference type="InterPro" id="IPR007726">
    <property type="entry name" value="SS18_N"/>
</dbReference>
<accession>A0A2P2JR90</accession>
<comment type="similarity">
    <text evidence="1">Belongs to the SS18 family.</text>
</comment>
<evidence type="ECO:0000256" key="1">
    <source>
        <dbReference type="ARBA" id="ARBA00007945"/>
    </source>
</evidence>
<sequence>MQQPQPMIPTMASFPPTNITTEQIQKYLDENKKLILAILDNQNLGKLAECAQYQVQLQKNLMYLAAIADAQPQAATMPPQMAPHPALQQGAYYMQHPQVAAMAQQSGIFPPKMPLQFNNPHQIPDSQQLHQAAIQGQMGMRPIGPNNGMHPMHAETALGSTVTSATAGSNDARGGSKQDASQAGVTGADGQGTSGAGHSGGNGSEDAK</sequence>
<evidence type="ECO:0000259" key="3">
    <source>
        <dbReference type="Pfam" id="PF05030"/>
    </source>
</evidence>
<reference evidence="4" key="1">
    <citation type="submission" date="2018-02" db="EMBL/GenBank/DDBJ databases">
        <title>Rhizophora mucronata_Transcriptome.</title>
        <authorList>
            <person name="Meera S.P."/>
            <person name="Sreeshan A."/>
            <person name="Augustine A."/>
        </authorList>
    </citation>
    <scope>NUCLEOTIDE SEQUENCE</scope>
    <source>
        <tissue evidence="4">Leaf</tissue>
    </source>
</reference>
<proteinExistence type="inferred from homology"/>
<feature type="region of interest" description="Disordered" evidence="2">
    <location>
        <begin position="161"/>
        <end position="208"/>
    </location>
</feature>